<evidence type="ECO:0000313" key="1">
    <source>
        <dbReference type="EMBL" id="MVO08872.1"/>
    </source>
</evidence>
<proteinExistence type="predicted"/>
<comment type="caution">
    <text evidence="1">The sequence shown here is derived from an EMBL/GenBank/DDBJ whole genome shotgun (WGS) entry which is preliminary data.</text>
</comment>
<sequence>MDILKLELEKVLTSFLSKMPKKRDVTVFGMMSRLEFVKENQEKFELRLNEIGNDYLKTIEKNDSFQEPVKELLKIYQLKFLQSFTKE</sequence>
<organism evidence="1 2">
    <name type="scientific">Flavobacterium profundi</name>
    <dbReference type="NCBI Taxonomy" id="1774945"/>
    <lineage>
        <taxon>Bacteria</taxon>
        <taxon>Pseudomonadati</taxon>
        <taxon>Bacteroidota</taxon>
        <taxon>Flavobacteriia</taxon>
        <taxon>Flavobacteriales</taxon>
        <taxon>Flavobacteriaceae</taxon>
        <taxon>Flavobacterium</taxon>
    </lineage>
</organism>
<gene>
    <name evidence="1" type="ORF">GOQ30_06800</name>
</gene>
<dbReference type="RefSeq" id="WP_140997268.1">
    <property type="nucleotide sequence ID" value="NZ_VDCZ01000004.1"/>
</dbReference>
<evidence type="ECO:0000313" key="2">
    <source>
        <dbReference type="Proteomes" id="UP000431264"/>
    </source>
</evidence>
<dbReference type="AlphaFoldDB" id="A0A6I4IL28"/>
<dbReference type="EMBL" id="WQLW01000004">
    <property type="protein sequence ID" value="MVO08872.1"/>
    <property type="molecule type" value="Genomic_DNA"/>
</dbReference>
<protein>
    <submittedName>
        <fullName evidence="1">Uncharacterized protein</fullName>
    </submittedName>
</protein>
<accession>A0A6I4IL28</accession>
<reference evidence="2" key="1">
    <citation type="submission" date="2019-05" db="EMBL/GenBank/DDBJ databases">
        <title>Flavobacterium profundi sp. nov., isolated from a deep-sea seamount.</title>
        <authorList>
            <person name="Zhang D.-C."/>
        </authorList>
    </citation>
    <scope>NUCLEOTIDE SEQUENCE [LARGE SCALE GENOMIC DNA]</scope>
    <source>
        <strain evidence="2">TP390</strain>
    </source>
</reference>
<name>A0A6I4IL28_9FLAO</name>
<keyword evidence="2" id="KW-1185">Reference proteome</keyword>
<dbReference type="Proteomes" id="UP000431264">
    <property type="component" value="Unassembled WGS sequence"/>
</dbReference>